<dbReference type="STRING" id="573413.Spirs_0364"/>
<feature type="domain" description="Histidine kinase" evidence="9">
    <location>
        <begin position="77"/>
        <end position="278"/>
    </location>
</feature>
<evidence type="ECO:0000256" key="2">
    <source>
        <dbReference type="ARBA" id="ARBA00012438"/>
    </source>
</evidence>
<keyword evidence="3" id="KW-0597">Phosphoprotein</keyword>
<keyword evidence="8" id="KW-0175">Coiled coil</keyword>
<dbReference type="GO" id="GO:0004673">
    <property type="term" value="F:protein histidine kinase activity"/>
    <property type="evidence" value="ECO:0007669"/>
    <property type="project" value="UniProtKB-EC"/>
</dbReference>
<dbReference type="PROSITE" id="PS50109">
    <property type="entry name" value="HIS_KIN"/>
    <property type="match status" value="1"/>
</dbReference>
<accession>E1RAZ0</accession>
<organism evidence="10 11">
    <name type="scientific">Sediminispirochaeta smaragdinae (strain DSM 11293 / JCM 15392 / SEBR 4228)</name>
    <name type="common">Spirochaeta smaragdinae</name>
    <dbReference type="NCBI Taxonomy" id="573413"/>
    <lineage>
        <taxon>Bacteria</taxon>
        <taxon>Pseudomonadati</taxon>
        <taxon>Spirochaetota</taxon>
        <taxon>Spirochaetia</taxon>
        <taxon>Spirochaetales</taxon>
        <taxon>Spirochaetaceae</taxon>
        <taxon>Sediminispirochaeta</taxon>
    </lineage>
</organism>
<protein>
    <recommendedName>
        <fullName evidence="2">histidine kinase</fullName>
        <ecNumber evidence="2">2.7.13.3</ecNumber>
    </recommendedName>
</protein>
<evidence type="ECO:0000313" key="10">
    <source>
        <dbReference type="EMBL" id="ADK79520.1"/>
    </source>
</evidence>
<evidence type="ECO:0000256" key="3">
    <source>
        <dbReference type="ARBA" id="ARBA00022553"/>
    </source>
</evidence>
<evidence type="ECO:0000256" key="5">
    <source>
        <dbReference type="ARBA" id="ARBA00022741"/>
    </source>
</evidence>
<dbReference type="RefSeq" id="WP_013252984.1">
    <property type="nucleotide sequence ID" value="NC_014364.1"/>
</dbReference>
<dbReference type="InterPro" id="IPR003594">
    <property type="entry name" value="HATPase_dom"/>
</dbReference>
<dbReference type="AlphaFoldDB" id="E1RAZ0"/>
<dbReference type="InterPro" id="IPR011495">
    <property type="entry name" value="Sig_transdc_His_kin_sub2_dim/P"/>
</dbReference>
<evidence type="ECO:0000313" key="11">
    <source>
        <dbReference type="Proteomes" id="UP000002318"/>
    </source>
</evidence>
<keyword evidence="7" id="KW-0067">ATP-binding</keyword>
<evidence type="ECO:0000256" key="1">
    <source>
        <dbReference type="ARBA" id="ARBA00000085"/>
    </source>
</evidence>
<name>E1RAZ0_SEDSS</name>
<dbReference type="Pfam" id="PF07568">
    <property type="entry name" value="HisKA_2"/>
    <property type="match status" value="1"/>
</dbReference>
<evidence type="ECO:0000256" key="8">
    <source>
        <dbReference type="SAM" id="Coils"/>
    </source>
</evidence>
<keyword evidence="4" id="KW-0808">Transferase</keyword>
<dbReference type="KEGG" id="ssm:Spirs_0364"/>
<dbReference type="SMART" id="SM00387">
    <property type="entry name" value="HATPase_c"/>
    <property type="match status" value="1"/>
</dbReference>
<dbReference type="Gene3D" id="3.30.450.20">
    <property type="entry name" value="PAS domain"/>
    <property type="match status" value="1"/>
</dbReference>
<dbReference type="Gene3D" id="3.30.565.10">
    <property type="entry name" value="Histidine kinase-like ATPase, C-terminal domain"/>
    <property type="match status" value="1"/>
</dbReference>
<sequence>MAASSEPYSDGNIDLVRSKIIGLGDRSIRKSYYPQLRETIRDLREQREHLMELVRLLEEREEELEQLLDEKDKLLREVHHRVKNNFQIVASLLNLGMDMLSDGDEHEIFYRTKQRIDTMARVYEEILRREEFSEVDLCDLIRLVTEQYEEARRGKQVELSLDLDCPGRMLDLDLAVPFALIVNEVVGNAFEHAFPGGAGLLYLRLYRSGSEGDKEGILTFELTDNGPSFAKRGTNSEAKRLGIALLKALVAQIGGAFSYEDQETGLGIQFILRLKRPT</sequence>
<dbReference type="EMBL" id="CP002116">
    <property type="protein sequence ID" value="ADK79520.1"/>
    <property type="molecule type" value="Genomic_DNA"/>
</dbReference>
<dbReference type="InterPro" id="IPR005467">
    <property type="entry name" value="His_kinase_dom"/>
</dbReference>
<evidence type="ECO:0000259" key="9">
    <source>
        <dbReference type="PROSITE" id="PS50109"/>
    </source>
</evidence>
<dbReference type="InterPro" id="IPR036890">
    <property type="entry name" value="HATPase_C_sf"/>
</dbReference>
<dbReference type="GO" id="GO:0005524">
    <property type="term" value="F:ATP binding"/>
    <property type="evidence" value="ECO:0007669"/>
    <property type="project" value="UniProtKB-KW"/>
</dbReference>
<dbReference type="PANTHER" id="PTHR41523">
    <property type="entry name" value="TWO-COMPONENT SYSTEM SENSOR PROTEIN"/>
    <property type="match status" value="1"/>
</dbReference>
<keyword evidence="6 10" id="KW-0418">Kinase</keyword>
<dbReference type="EC" id="2.7.13.3" evidence="2"/>
<proteinExistence type="predicted"/>
<keyword evidence="5" id="KW-0547">Nucleotide-binding</keyword>
<dbReference type="eggNOG" id="COG3920">
    <property type="taxonomic scope" value="Bacteria"/>
</dbReference>
<dbReference type="SUPFAM" id="SSF55874">
    <property type="entry name" value="ATPase domain of HSP90 chaperone/DNA topoisomerase II/histidine kinase"/>
    <property type="match status" value="1"/>
</dbReference>
<evidence type="ECO:0000256" key="4">
    <source>
        <dbReference type="ARBA" id="ARBA00022679"/>
    </source>
</evidence>
<dbReference type="HOGENOM" id="CLU_1022850_0_0_12"/>
<reference evidence="10 11" key="1">
    <citation type="journal article" date="2010" name="Stand. Genomic Sci.">
        <title>Complete genome sequence of Spirochaeta smaragdinae type strain (SEBR 4228).</title>
        <authorList>
            <person name="Mavromatis K."/>
            <person name="Yasawong M."/>
            <person name="Chertkov O."/>
            <person name="Lapidus A."/>
            <person name="Lucas S."/>
            <person name="Nolan M."/>
            <person name="Del Rio T.G."/>
            <person name="Tice H."/>
            <person name="Cheng J.F."/>
            <person name="Pitluck S."/>
            <person name="Liolios K."/>
            <person name="Ivanova N."/>
            <person name="Tapia R."/>
            <person name="Han C."/>
            <person name="Bruce D."/>
            <person name="Goodwin L."/>
            <person name="Pati A."/>
            <person name="Chen A."/>
            <person name="Palaniappan K."/>
            <person name="Land M."/>
            <person name="Hauser L."/>
            <person name="Chang Y.J."/>
            <person name="Jeffries C.D."/>
            <person name="Detter J.C."/>
            <person name="Rohde M."/>
            <person name="Brambilla E."/>
            <person name="Spring S."/>
            <person name="Goker M."/>
            <person name="Sikorski J."/>
            <person name="Woyke T."/>
            <person name="Bristow J."/>
            <person name="Eisen J.A."/>
            <person name="Markowitz V."/>
            <person name="Hugenholtz P."/>
            <person name="Klenk H.P."/>
            <person name="Kyrpides N.C."/>
        </authorList>
    </citation>
    <scope>NUCLEOTIDE SEQUENCE [LARGE SCALE GENOMIC DNA]</scope>
    <source>
        <strain evidence="11">DSM 11293 / JCM 15392 / SEBR 4228</strain>
    </source>
</reference>
<dbReference type="OrthoDB" id="9767435at2"/>
<evidence type="ECO:0000256" key="7">
    <source>
        <dbReference type="ARBA" id="ARBA00022840"/>
    </source>
</evidence>
<evidence type="ECO:0000256" key="6">
    <source>
        <dbReference type="ARBA" id="ARBA00022777"/>
    </source>
</evidence>
<keyword evidence="11" id="KW-1185">Reference proteome</keyword>
<comment type="catalytic activity">
    <reaction evidence="1">
        <text>ATP + protein L-histidine = ADP + protein N-phospho-L-histidine.</text>
        <dbReference type="EC" id="2.7.13.3"/>
    </reaction>
</comment>
<dbReference type="PANTHER" id="PTHR41523:SF8">
    <property type="entry name" value="ETHYLENE RESPONSE SENSOR PROTEIN"/>
    <property type="match status" value="1"/>
</dbReference>
<gene>
    <name evidence="10" type="ordered locus">Spirs_0364</name>
</gene>
<dbReference type="Pfam" id="PF02518">
    <property type="entry name" value="HATPase_c"/>
    <property type="match status" value="1"/>
</dbReference>
<feature type="coiled-coil region" evidence="8">
    <location>
        <begin position="33"/>
        <end position="77"/>
    </location>
</feature>
<dbReference type="Proteomes" id="UP000002318">
    <property type="component" value="Chromosome"/>
</dbReference>